<comment type="caution">
    <text evidence="1">Lacks conserved residue(s) required for the propagation of feature annotation.</text>
</comment>
<accession>A0AAV4DHJ6</accession>
<keyword evidence="1" id="KW-1015">Disulfide bond</keyword>
<keyword evidence="5" id="KW-1185">Reference proteome</keyword>
<comment type="caution">
    <text evidence="4">The sequence shown here is derived from an EMBL/GenBank/DDBJ whole genome shotgun (WGS) entry which is preliminary data.</text>
</comment>
<proteinExistence type="predicted"/>
<dbReference type="SUPFAM" id="SSF57196">
    <property type="entry name" value="EGF/Laminin"/>
    <property type="match status" value="1"/>
</dbReference>
<reference evidence="4 5" key="1">
    <citation type="journal article" date="2021" name="Elife">
        <title>Chloroplast acquisition without the gene transfer in kleptoplastic sea slugs, Plakobranchus ocellatus.</title>
        <authorList>
            <person name="Maeda T."/>
            <person name="Takahashi S."/>
            <person name="Yoshida T."/>
            <person name="Shimamura S."/>
            <person name="Takaki Y."/>
            <person name="Nagai Y."/>
            <person name="Toyoda A."/>
            <person name="Suzuki Y."/>
            <person name="Arimoto A."/>
            <person name="Ishii H."/>
            <person name="Satoh N."/>
            <person name="Nishiyama T."/>
            <person name="Hasebe M."/>
            <person name="Maruyama T."/>
            <person name="Minagawa J."/>
            <person name="Obokata J."/>
            <person name="Shigenobu S."/>
        </authorList>
    </citation>
    <scope>NUCLEOTIDE SEQUENCE [LARGE SCALE GENOMIC DNA]</scope>
</reference>
<dbReference type="PROSITE" id="PS50026">
    <property type="entry name" value="EGF_3"/>
    <property type="match status" value="1"/>
</dbReference>
<name>A0AAV4DHJ6_9GAST</name>
<dbReference type="InterPro" id="IPR000742">
    <property type="entry name" value="EGF"/>
</dbReference>
<dbReference type="Proteomes" id="UP000735302">
    <property type="component" value="Unassembled WGS sequence"/>
</dbReference>
<evidence type="ECO:0000313" key="5">
    <source>
        <dbReference type="Proteomes" id="UP000735302"/>
    </source>
</evidence>
<feature type="compositionally biased region" description="Polar residues" evidence="2">
    <location>
        <begin position="51"/>
        <end position="62"/>
    </location>
</feature>
<evidence type="ECO:0000256" key="2">
    <source>
        <dbReference type="SAM" id="MobiDB-lite"/>
    </source>
</evidence>
<dbReference type="AlphaFoldDB" id="A0AAV4DHJ6"/>
<organism evidence="4 5">
    <name type="scientific">Plakobranchus ocellatus</name>
    <dbReference type="NCBI Taxonomy" id="259542"/>
    <lineage>
        <taxon>Eukaryota</taxon>
        <taxon>Metazoa</taxon>
        <taxon>Spiralia</taxon>
        <taxon>Lophotrochozoa</taxon>
        <taxon>Mollusca</taxon>
        <taxon>Gastropoda</taxon>
        <taxon>Heterobranchia</taxon>
        <taxon>Euthyneura</taxon>
        <taxon>Panpulmonata</taxon>
        <taxon>Sacoglossa</taxon>
        <taxon>Placobranchoidea</taxon>
        <taxon>Plakobranchidae</taxon>
        <taxon>Plakobranchus</taxon>
    </lineage>
</organism>
<evidence type="ECO:0000256" key="1">
    <source>
        <dbReference type="PROSITE-ProRule" id="PRU00076"/>
    </source>
</evidence>
<evidence type="ECO:0000259" key="3">
    <source>
        <dbReference type="PROSITE" id="PS50026"/>
    </source>
</evidence>
<dbReference type="PROSITE" id="PS00022">
    <property type="entry name" value="EGF_1"/>
    <property type="match status" value="1"/>
</dbReference>
<sequence length="363" mass="40354">MNLSSQTQSLTEERNTLYHCDRHRKQNRPEIMSAMNLQSSKPSSLSAQSSFTETDSNRSSASKPRFDCSEKYAPSAFNMPLNISSNSVVETSSTFSDSPASLCRSEISPLSLELAENRNSTDEHLETLPSFSSLVCSSISENADKIYCTNSLSPRVVSLFSKRSRSVISFFKPPRMMVVAALLLAIISLQTPLSDARSVGVCRGIPCANGGRLLVSNSIWGNCRCRCPSGFVGPYCQYQQAYKRNGNAVITTTASPRIDGDRLYRSHTMELIRQHLLALQQMPIPTPCPNDIAGNENENEETSTDNITRREADLSLLEMSKLAALVSSGLLDSNEFPAPFRMHRNPRISRAKRTAESLFWYRR</sequence>
<feature type="region of interest" description="Disordered" evidence="2">
    <location>
        <begin position="1"/>
        <end position="24"/>
    </location>
</feature>
<evidence type="ECO:0000313" key="4">
    <source>
        <dbReference type="EMBL" id="GFO43523.1"/>
    </source>
</evidence>
<gene>
    <name evidence="4" type="ORF">PoB_007002800</name>
</gene>
<feature type="compositionally biased region" description="Polar residues" evidence="2">
    <location>
        <begin position="1"/>
        <end position="10"/>
    </location>
</feature>
<dbReference type="PROSITE" id="PS01186">
    <property type="entry name" value="EGF_2"/>
    <property type="match status" value="1"/>
</dbReference>
<feature type="region of interest" description="Disordered" evidence="2">
    <location>
        <begin position="36"/>
        <end position="66"/>
    </location>
</feature>
<feature type="compositionally biased region" description="Low complexity" evidence="2">
    <location>
        <begin position="39"/>
        <end position="50"/>
    </location>
</feature>
<dbReference type="EMBL" id="BLXT01007882">
    <property type="protein sequence ID" value="GFO43523.1"/>
    <property type="molecule type" value="Genomic_DNA"/>
</dbReference>
<feature type="compositionally biased region" description="Basic and acidic residues" evidence="2">
    <location>
        <begin position="11"/>
        <end position="20"/>
    </location>
</feature>
<feature type="disulfide bond" evidence="1">
    <location>
        <begin position="227"/>
        <end position="236"/>
    </location>
</feature>
<protein>
    <recommendedName>
        <fullName evidence="3">EGF-like domain-containing protein</fullName>
    </recommendedName>
</protein>
<dbReference type="Gene3D" id="2.10.25.10">
    <property type="entry name" value="Laminin"/>
    <property type="match status" value="1"/>
</dbReference>
<keyword evidence="1" id="KW-0245">EGF-like domain</keyword>
<feature type="domain" description="EGF-like" evidence="3">
    <location>
        <begin position="198"/>
        <end position="237"/>
    </location>
</feature>